<dbReference type="PANTHER" id="PTHR43390:SF1">
    <property type="entry name" value="CHLOROPLAST PROCESSING PEPTIDASE"/>
    <property type="match status" value="1"/>
</dbReference>
<keyword evidence="7" id="KW-0645">Protease</keyword>
<proteinExistence type="inferred from homology"/>
<dbReference type="Pfam" id="PF10502">
    <property type="entry name" value="Peptidase_S26"/>
    <property type="match status" value="1"/>
</dbReference>
<evidence type="ECO:0000256" key="2">
    <source>
        <dbReference type="ARBA" id="ARBA00004401"/>
    </source>
</evidence>
<feature type="transmembrane region" description="Helical" evidence="7">
    <location>
        <begin position="12"/>
        <end position="39"/>
    </location>
</feature>
<dbReference type="InterPro" id="IPR000223">
    <property type="entry name" value="Pept_S26A_signal_pept_1"/>
</dbReference>
<dbReference type="Proteomes" id="UP000430345">
    <property type="component" value="Unassembled WGS sequence"/>
</dbReference>
<dbReference type="GO" id="GO:0004252">
    <property type="term" value="F:serine-type endopeptidase activity"/>
    <property type="evidence" value="ECO:0007669"/>
    <property type="project" value="InterPro"/>
</dbReference>
<feature type="domain" description="Peptidase S26" evidence="8">
    <location>
        <begin position="11"/>
        <end position="165"/>
    </location>
</feature>
<sequence length="178" mass="21052">MKNQLYLIIKENFKLIIISASIAFFISFLFLKVFFLAVVDGTSMENTLHTNDIILIYTNAYKNNNPKYKDIVNIYVPEKYENYLVKRIIGIPNDKLEVKNNKLYINETFIEEVYIKEPMKNNTFSLFVPKNKYFVMGDNRNISLDSRTFGFVDKNEIHGKVIFKFCSKKFNFSKLYNN</sequence>
<dbReference type="OrthoDB" id="9802919at2"/>
<dbReference type="PRINTS" id="PR00727">
    <property type="entry name" value="LEADERPTASE"/>
</dbReference>
<keyword evidence="10" id="KW-1185">Reference proteome</keyword>
<evidence type="ECO:0000256" key="1">
    <source>
        <dbReference type="ARBA" id="ARBA00000677"/>
    </source>
</evidence>
<dbReference type="AlphaFoldDB" id="A0A6I1MT37"/>
<comment type="similarity">
    <text evidence="3 7">Belongs to the peptidase S26 family.</text>
</comment>
<dbReference type="PANTHER" id="PTHR43390">
    <property type="entry name" value="SIGNAL PEPTIDASE I"/>
    <property type="match status" value="1"/>
</dbReference>
<dbReference type="GO" id="GO:0009003">
    <property type="term" value="F:signal peptidase activity"/>
    <property type="evidence" value="ECO:0007669"/>
    <property type="project" value="UniProtKB-EC"/>
</dbReference>
<dbReference type="NCBIfam" id="TIGR02227">
    <property type="entry name" value="sigpep_I_bact"/>
    <property type="match status" value="1"/>
</dbReference>
<name>A0A6I1MT37_9CLOT</name>
<dbReference type="PROSITE" id="PS00761">
    <property type="entry name" value="SPASE_I_3"/>
    <property type="match status" value="1"/>
</dbReference>
<dbReference type="GO" id="GO:0006465">
    <property type="term" value="P:signal peptide processing"/>
    <property type="evidence" value="ECO:0007669"/>
    <property type="project" value="InterPro"/>
</dbReference>
<dbReference type="Gene3D" id="2.10.109.10">
    <property type="entry name" value="Umud Fragment, subunit A"/>
    <property type="match status" value="1"/>
</dbReference>
<organism evidence="9 10">
    <name type="scientific">Clostridium tarantellae</name>
    <dbReference type="NCBI Taxonomy" id="39493"/>
    <lineage>
        <taxon>Bacteria</taxon>
        <taxon>Bacillati</taxon>
        <taxon>Bacillota</taxon>
        <taxon>Clostridia</taxon>
        <taxon>Eubacteriales</taxon>
        <taxon>Clostridiaceae</taxon>
        <taxon>Clostridium</taxon>
    </lineage>
</organism>
<dbReference type="EC" id="3.4.21.89" evidence="4 7"/>
<evidence type="ECO:0000256" key="6">
    <source>
        <dbReference type="PIRSR" id="PIRSR600223-1"/>
    </source>
</evidence>
<evidence type="ECO:0000256" key="7">
    <source>
        <dbReference type="RuleBase" id="RU362042"/>
    </source>
</evidence>
<dbReference type="InterPro" id="IPR036286">
    <property type="entry name" value="LexA/Signal_pep-like_sf"/>
</dbReference>
<reference evidence="9 10" key="1">
    <citation type="submission" date="2019-10" db="EMBL/GenBank/DDBJ databases">
        <title>The Genome Sequence of Clostridium tarantellae Isolated from Fish Brain.</title>
        <authorList>
            <person name="Bano L."/>
            <person name="Kiel M."/>
            <person name="Sales G."/>
            <person name="Doxey A.C."/>
            <person name="Mansfield M.J."/>
            <person name="Schiavone M."/>
            <person name="Rossetto O."/>
            <person name="Pirazzini M."/>
            <person name="Dobrindt U."/>
            <person name="Montecucco C."/>
        </authorList>
    </citation>
    <scope>NUCLEOTIDE SEQUENCE [LARGE SCALE GENOMIC DNA]</scope>
    <source>
        <strain evidence="9 10">DSM 3997</strain>
    </source>
</reference>
<dbReference type="InterPro" id="IPR019758">
    <property type="entry name" value="Pept_S26A_signal_pept_1_CS"/>
</dbReference>
<keyword evidence="5 7" id="KW-0378">Hydrolase</keyword>
<gene>
    <name evidence="9" type="primary">lepB</name>
    <name evidence="9" type="ORF">GBZ86_16575</name>
</gene>
<comment type="subcellular location">
    <subcellularLocation>
        <location evidence="2">Cell membrane</location>
        <topology evidence="2">Single-pass type II membrane protein</topology>
    </subcellularLocation>
    <subcellularLocation>
        <location evidence="7">Membrane</location>
        <topology evidence="7">Single-pass type II membrane protein</topology>
    </subcellularLocation>
</comment>
<dbReference type="InterPro" id="IPR019533">
    <property type="entry name" value="Peptidase_S26"/>
</dbReference>
<evidence type="ECO:0000313" key="10">
    <source>
        <dbReference type="Proteomes" id="UP000430345"/>
    </source>
</evidence>
<keyword evidence="7" id="KW-1133">Transmembrane helix</keyword>
<keyword evidence="7" id="KW-0472">Membrane</keyword>
<comment type="catalytic activity">
    <reaction evidence="1 7">
        <text>Cleavage of hydrophobic, N-terminal signal or leader sequences from secreted and periplasmic proteins.</text>
        <dbReference type="EC" id="3.4.21.89"/>
    </reaction>
</comment>
<evidence type="ECO:0000313" key="9">
    <source>
        <dbReference type="EMBL" id="MPQ45327.1"/>
    </source>
</evidence>
<dbReference type="RefSeq" id="WP_152892493.1">
    <property type="nucleotide sequence ID" value="NZ_WHJC01000605.1"/>
</dbReference>
<accession>A0A6I1MT37</accession>
<comment type="caution">
    <text evidence="9">The sequence shown here is derived from an EMBL/GenBank/DDBJ whole genome shotgun (WGS) entry which is preliminary data.</text>
</comment>
<dbReference type="GO" id="GO:0005886">
    <property type="term" value="C:plasma membrane"/>
    <property type="evidence" value="ECO:0007669"/>
    <property type="project" value="UniProtKB-SubCell"/>
</dbReference>
<dbReference type="SUPFAM" id="SSF51306">
    <property type="entry name" value="LexA/Signal peptidase"/>
    <property type="match status" value="1"/>
</dbReference>
<evidence type="ECO:0000256" key="4">
    <source>
        <dbReference type="ARBA" id="ARBA00013208"/>
    </source>
</evidence>
<evidence type="ECO:0000259" key="8">
    <source>
        <dbReference type="Pfam" id="PF10502"/>
    </source>
</evidence>
<keyword evidence="7" id="KW-0812">Transmembrane</keyword>
<dbReference type="CDD" id="cd06530">
    <property type="entry name" value="S26_SPase_I"/>
    <property type="match status" value="1"/>
</dbReference>
<protein>
    <recommendedName>
        <fullName evidence="4 7">Signal peptidase I</fullName>
        <ecNumber evidence="4 7">3.4.21.89</ecNumber>
    </recommendedName>
</protein>
<evidence type="ECO:0000256" key="5">
    <source>
        <dbReference type="ARBA" id="ARBA00022801"/>
    </source>
</evidence>
<feature type="active site" evidence="6">
    <location>
        <position position="86"/>
    </location>
</feature>
<evidence type="ECO:0000256" key="3">
    <source>
        <dbReference type="ARBA" id="ARBA00009370"/>
    </source>
</evidence>
<dbReference type="EMBL" id="WHJC01000605">
    <property type="protein sequence ID" value="MPQ45327.1"/>
    <property type="molecule type" value="Genomic_DNA"/>
</dbReference>
<feature type="active site" evidence="6">
    <location>
        <position position="43"/>
    </location>
</feature>